<feature type="region of interest" description="Disordered" evidence="1">
    <location>
        <begin position="51"/>
        <end position="79"/>
    </location>
</feature>
<comment type="caution">
    <text evidence="2">The sequence shown here is derived from an EMBL/GenBank/DDBJ whole genome shotgun (WGS) entry which is preliminary data.</text>
</comment>
<evidence type="ECO:0000313" key="3">
    <source>
        <dbReference type="Proteomes" id="UP000321947"/>
    </source>
</evidence>
<proteinExistence type="predicted"/>
<evidence type="ECO:0000256" key="1">
    <source>
        <dbReference type="SAM" id="MobiDB-lite"/>
    </source>
</evidence>
<feature type="compositionally biased region" description="Basic residues" evidence="1">
    <location>
        <begin position="61"/>
        <end position="72"/>
    </location>
</feature>
<reference evidence="2 3" key="1">
    <citation type="submission" date="2019-08" db="EMBL/GenBank/DDBJ databases">
        <title>Draft genome sequences of two oriental melons (Cucumis melo L. var makuwa).</title>
        <authorList>
            <person name="Kwon S.-Y."/>
        </authorList>
    </citation>
    <scope>NUCLEOTIDE SEQUENCE [LARGE SCALE GENOMIC DNA]</scope>
    <source>
        <strain evidence="3">cv. Chang Bougi</strain>
        <tissue evidence="2">Leaf</tissue>
    </source>
</reference>
<sequence>MFQMNTSLNKIEFTPTIPLNELQRVQNLTMGEGKEMEANVVTTKKEFMGGLSPKTKVEHSQRRRRERRKLPRTIRERKL</sequence>
<dbReference type="Proteomes" id="UP000321947">
    <property type="component" value="Unassembled WGS sequence"/>
</dbReference>
<name>A0A5D3CH76_CUCMM</name>
<gene>
    <name evidence="2" type="ORF">E5676_scaffold447G001570</name>
</gene>
<evidence type="ECO:0000313" key="2">
    <source>
        <dbReference type="EMBL" id="TYK09736.1"/>
    </source>
</evidence>
<dbReference type="AlphaFoldDB" id="A0A5D3CH76"/>
<protein>
    <submittedName>
        <fullName evidence="2">Gag/pol protein</fullName>
    </submittedName>
</protein>
<dbReference type="EMBL" id="SSTD01011480">
    <property type="protein sequence ID" value="TYK09736.1"/>
    <property type="molecule type" value="Genomic_DNA"/>
</dbReference>
<accession>A0A5D3CH76</accession>
<organism evidence="2 3">
    <name type="scientific">Cucumis melo var. makuwa</name>
    <name type="common">Oriental melon</name>
    <dbReference type="NCBI Taxonomy" id="1194695"/>
    <lineage>
        <taxon>Eukaryota</taxon>
        <taxon>Viridiplantae</taxon>
        <taxon>Streptophyta</taxon>
        <taxon>Embryophyta</taxon>
        <taxon>Tracheophyta</taxon>
        <taxon>Spermatophyta</taxon>
        <taxon>Magnoliopsida</taxon>
        <taxon>eudicotyledons</taxon>
        <taxon>Gunneridae</taxon>
        <taxon>Pentapetalae</taxon>
        <taxon>rosids</taxon>
        <taxon>fabids</taxon>
        <taxon>Cucurbitales</taxon>
        <taxon>Cucurbitaceae</taxon>
        <taxon>Benincaseae</taxon>
        <taxon>Cucumis</taxon>
    </lineage>
</organism>